<dbReference type="Pfam" id="PF13041">
    <property type="entry name" value="PPR_2"/>
    <property type="match status" value="1"/>
</dbReference>
<sequence length="141" mass="16006">MLDEFPKQKCELNTLTFSTIMHGLCVNGKVDEAFGLLKRMENEGIVPDTIMFNILIAGLGKRGLIRRFYIVFSKGVGPSFASYKALIHGLCKENLVQDVDWGLEQMICDKVFFRRWGCGGRFSKACLQRRAAIAVYHVRKL</sequence>
<dbReference type="PANTHER" id="PTHR47932">
    <property type="entry name" value="ATPASE EXPRESSION PROTEIN 3"/>
    <property type="match status" value="1"/>
</dbReference>
<dbReference type="Proteomes" id="UP000327157">
    <property type="component" value="Chromosome 3"/>
</dbReference>
<reference evidence="4 5" key="3">
    <citation type="submission" date="2019-11" db="EMBL/GenBank/DDBJ databases">
        <title>A de novo genome assembly of a pear dwarfing rootstock.</title>
        <authorList>
            <person name="Wang F."/>
            <person name="Wang J."/>
            <person name="Li S."/>
            <person name="Zhang Y."/>
            <person name="Fang M."/>
            <person name="Ma L."/>
            <person name="Zhao Y."/>
            <person name="Jiang S."/>
        </authorList>
    </citation>
    <scope>NUCLEOTIDE SEQUENCE [LARGE SCALE GENOMIC DNA]</scope>
    <source>
        <strain evidence="4">S2</strain>
        <tissue evidence="4">Leaf</tissue>
    </source>
</reference>
<feature type="repeat" description="PPR" evidence="3">
    <location>
        <begin position="13"/>
        <end position="47"/>
    </location>
</feature>
<dbReference type="EMBL" id="SMOL01000402">
    <property type="protein sequence ID" value="KAB2616092.1"/>
    <property type="molecule type" value="Genomic_DNA"/>
</dbReference>
<dbReference type="InterPro" id="IPR011990">
    <property type="entry name" value="TPR-like_helical_dom_sf"/>
</dbReference>
<reference evidence="5" key="2">
    <citation type="submission" date="2019-10" db="EMBL/GenBank/DDBJ databases">
        <title>A de novo genome assembly of a pear dwarfing rootstock.</title>
        <authorList>
            <person name="Wang F."/>
            <person name="Wang J."/>
            <person name="Li S."/>
            <person name="Zhang Y."/>
            <person name="Fang M."/>
            <person name="Ma L."/>
            <person name="Zhao Y."/>
            <person name="Jiang S."/>
        </authorList>
    </citation>
    <scope>NUCLEOTIDE SEQUENCE [LARGE SCALE GENOMIC DNA]</scope>
</reference>
<name>A0A5N5GQZ7_9ROSA</name>
<proteinExistence type="inferred from homology"/>
<evidence type="ECO:0000256" key="2">
    <source>
        <dbReference type="ARBA" id="ARBA00022737"/>
    </source>
</evidence>
<keyword evidence="2" id="KW-0677">Repeat</keyword>
<dbReference type="Gene3D" id="1.25.40.10">
    <property type="entry name" value="Tetratricopeptide repeat domain"/>
    <property type="match status" value="1"/>
</dbReference>
<dbReference type="InterPro" id="IPR002885">
    <property type="entry name" value="PPR_rpt"/>
</dbReference>
<comment type="similarity">
    <text evidence="1">Belongs to the PPR family. P subfamily.</text>
</comment>
<accession>A0A5N5GQZ7</accession>
<organism evidence="4 5">
    <name type="scientific">Pyrus ussuriensis x Pyrus communis</name>
    <dbReference type="NCBI Taxonomy" id="2448454"/>
    <lineage>
        <taxon>Eukaryota</taxon>
        <taxon>Viridiplantae</taxon>
        <taxon>Streptophyta</taxon>
        <taxon>Embryophyta</taxon>
        <taxon>Tracheophyta</taxon>
        <taxon>Spermatophyta</taxon>
        <taxon>Magnoliopsida</taxon>
        <taxon>eudicotyledons</taxon>
        <taxon>Gunneridae</taxon>
        <taxon>Pentapetalae</taxon>
        <taxon>rosids</taxon>
        <taxon>fabids</taxon>
        <taxon>Rosales</taxon>
        <taxon>Rosaceae</taxon>
        <taxon>Amygdaloideae</taxon>
        <taxon>Maleae</taxon>
        <taxon>Pyrus</taxon>
    </lineage>
</organism>
<dbReference type="AlphaFoldDB" id="A0A5N5GQZ7"/>
<protein>
    <submittedName>
        <fullName evidence="4">Pentatricopeptide repeat-containing protein</fullName>
    </submittedName>
</protein>
<reference evidence="4 5" key="1">
    <citation type="submission" date="2019-09" db="EMBL/GenBank/DDBJ databases">
        <authorList>
            <person name="Ou C."/>
        </authorList>
    </citation>
    <scope>NUCLEOTIDE SEQUENCE [LARGE SCALE GENOMIC DNA]</scope>
    <source>
        <strain evidence="4">S2</strain>
        <tissue evidence="4">Leaf</tissue>
    </source>
</reference>
<evidence type="ECO:0000313" key="4">
    <source>
        <dbReference type="EMBL" id="KAB2616092.1"/>
    </source>
</evidence>
<comment type="caution">
    <text evidence="4">The sequence shown here is derived from an EMBL/GenBank/DDBJ whole genome shotgun (WGS) entry which is preliminary data.</text>
</comment>
<evidence type="ECO:0000256" key="1">
    <source>
        <dbReference type="ARBA" id="ARBA00007626"/>
    </source>
</evidence>
<evidence type="ECO:0000256" key="3">
    <source>
        <dbReference type="PROSITE-ProRule" id="PRU00708"/>
    </source>
</evidence>
<dbReference type="OrthoDB" id="185373at2759"/>
<dbReference type="PANTHER" id="PTHR47932:SF62">
    <property type="entry name" value="EXPRESSED PROTEIN"/>
    <property type="match status" value="1"/>
</dbReference>
<dbReference type="PROSITE" id="PS51375">
    <property type="entry name" value="PPR"/>
    <property type="match status" value="1"/>
</dbReference>
<dbReference type="NCBIfam" id="TIGR00756">
    <property type="entry name" value="PPR"/>
    <property type="match status" value="1"/>
</dbReference>
<dbReference type="Pfam" id="PF01535">
    <property type="entry name" value="PPR"/>
    <property type="match status" value="1"/>
</dbReference>
<evidence type="ECO:0000313" key="5">
    <source>
        <dbReference type="Proteomes" id="UP000327157"/>
    </source>
</evidence>
<dbReference type="GO" id="GO:0003729">
    <property type="term" value="F:mRNA binding"/>
    <property type="evidence" value="ECO:0007669"/>
    <property type="project" value="TreeGrafter"/>
</dbReference>
<gene>
    <name evidence="4" type="ORF">D8674_022680</name>
</gene>
<keyword evidence="5" id="KW-1185">Reference proteome</keyword>